<comment type="subcellular location">
    <subcellularLocation>
        <location evidence="1 7">Cell membrane</location>
        <topology evidence="1 7">Multi-pass membrane protein</topology>
    </subcellularLocation>
</comment>
<feature type="transmembrane region" description="Helical" evidence="7">
    <location>
        <begin position="244"/>
        <end position="267"/>
    </location>
</feature>
<keyword evidence="10" id="KW-1185">Reference proteome</keyword>
<dbReference type="CDD" id="cd06261">
    <property type="entry name" value="TM_PBP2"/>
    <property type="match status" value="1"/>
</dbReference>
<protein>
    <submittedName>
        <fullName evidence="9">Carbohydrate ABC transporter permease</fullName>
    </submittedName>
</protein>
<keyword evidence="2 7" id="KW-0813">Transport</keyword>
<accession>A0ABZ2YB18</accession>
<dbReference type="EMBL" id="CP121689">
    <property type="protein sequence ID" value="WZL76201.1"/>
    <property type="molecule type" value="Genomic_DNA"/>
</dbReference>
<evidence type="ECO:0000256" key="5">
    <source>
        <dbReference type="ARBA" id="ARBA00022989"/>
    </source>
</evidence>
<keyword evidence="4 7" id="KW-0812">Transmembrane</keyword>
<evidence type="ECO:0000256" key="1">
    <source>
        <dbReference type="ARBA" id="ARBA00004651"/>
    </source>
</evidence>
<feature type="transmembrane region" description="Helical" evidence="7">
    <location>
        <begin position="196"/>
        <end position="223"/>
    </location>
</feature>
<dbReference type="InterPro" id="IPR050901">
    <property type="entry name" value="BP-dep_ABC_trans_perm"/>
</dbReference>
<proteinExistence type="inferred from homology"/>
<keyword evidence="5 7" id="KW-1133">Transmembrane helix</keyword>
<evidence type="ECO:0000256" key="7">
    <source>
        <dbReference type="RuleBase" id="RU363032"/>
    </source>
</evidence>
<keyword evidence="3" id="KW-1003">Cell membrane</keyword>
<name>A0ABZ2YB18_9BACT</name>
<feature type="transmembrane region" description="Helical" evidence="7">
    <location>
        <begin position="7"/>
        <end position="28"/>
    </location>
</feature>
<organism evidence="9 10">
    <name type="scientific">Thermatribacter velox</name>
    <dbReference type="NCBI Taxonomy" id="3039681"/>
    <lineage>
        <taxon>Bacteria</taxon>
        <taxon>Pseudomonadati</taxon>
        <taxon>Atribacterota</taxon>
        <taxon>Atribacteria</taxon>
        <taxon>Atribacterales</taxon>
        <taxon>Thermatribacteraceae</taxon>
        <taxon>Thermatribacter</taxon>
    </lineage>
</organism>
<dbReference type="PANTHER" id="PTHR32243">
    <property type="entry name" value="MALTOSE TRANSPORT SYSTEM PERMEASE-RELATED"/>
    <property type="match status" value="1"/>
</dbReference>
<feature type="transmembrane region" description="Helical" evidence="7">
    <location>
        <begin position="82"/>
        <end position="103"/>
    </location>
</feature>
<dbReference type="Pfam" id="PF00528">
    <property type="entry name" value="BPD_transp_1"/>
    <property type="match status" value="1"/>
</dbReference>
<evidence type="ECO:0000256" key="2">
    <source>
        <dbReference type="ARBA" id="ARBA00022448"/>
    </source>
</evidence>
<dbReference type="InterPro" id="IPR035906">
    <property type="entry name" value="MetI-like_sf"/>
</dbReference>
<dbReference type="RefSeq" id="WP_369018359.1">
    <property type="nucleotide sequence ID" value="NZ_CP121689.1"/>
</dbReference>
<feature type="domain" description="ABC transmembrane type-1" evidence="8">
    <location>
        <begin position="77"/>
        <end position="267"/>
    </location>
</feature>
<gene>
    <name evidence="9" type="ORF">QBE54_00265</name>
</gene>
<evidence type="ECO:0000256" key="4">
    <source>
        <dbReference type="ARBA" id="ARBA00022692"/>
    </source>
</evidence>
<comment type="similarity">
    <text evidence="7">Belongs to the binding-protein-dependent transport system permease family.</text>
</comment>
<dbReference type="PANTHER" id="PTHR32243:SF18">
    <property type="entry name" value="INNER MEMBRANE ABC TRANSPORTER PERMEASE PROTEIN YCJP"/>
    <property type="match status" value="1"/>
</dbReference>
<evidence type="ECO:0000313" key="9">
    <source>
        <dbReference type="EMBL" id="WZL76201.1"/>
    </source>
</evidence>
<dbReference type="PROSITE" id="PS50928">
    <property type="entry name" value="ABC_TM1"/>
    <property type="match status" value="1"/>
</dbReference>
<feature type="transmembrane region" description="Helical" evidence="7">
    <location>
        <begin position="144"/>
        <end position="167"/>
    </location>
</feature>
<evidence type="ECO:0000256" key="3">
    <source>
        <dbReference type="ARBA" id="ARBA00022475"/>
    </source>
</evidence>
<evidence type="ECO:0000256" key="6">
    <source>
        <dbReference type="ARBA" id="ARBA00023136"/>
    </source>
</evidence>
<dbReference type="SUPFAM" id="SSF161098">
    <property type="entry name" value="MetI-like"/>
    <property type="match status" value="1"/>
</dbReference>
<keyword evidence="6 7" id="KW-0472">Membrane</keyword>
<evidence type="ECO:0000313" key="10">
    <source>
        <dbReference type="Proteomes" id="UP001461341"/>
    </source>
</evidence>
<reference evidence="9 10" key="1">
    <citation type="submission" date="2023-03" db="EMBL/GenBank/DDBJ databases">
        <title>Novel Species.</title>
        <authorList>
            <person name="Ma S."/>
        </authorList>
    </citation>
    <scope>NUCLEOTIDE SEQUENCE [LARGE SCALE GENOMIC DNA]</scope>
    <source>
        <strain evidence="9 10">B11</strain>
    </source>
</reference>
<dbReference type="InterPro" id="IPR000515">
    <property type="entry name" value="MetI-like"/>
</dbReference>
<dbReference type="Proteomes" id="UP001461341">
    <property type="component" value="Chromosome"/>
</dbReference>
<feature type="transmembrane region" description="Helical" evidence="7">
    <location>
        <begin position="115"/>
        <end position="135"/>
    </location>
</feature>
<sequence length="282" mass="31511">MRWLWKIARAVLVIITLFFFLFPVYWLATTAFKRSEDWFTWPPSFFPRYWTVGNFLGLEGGFFGSVTTAISTITPYLRNSTIVALFVALISTVVAALAAYAISRFKIGGMGFVSWIISIRMLPPIAAALPLYVIFSKLHLVNTWWALILSHLVFTTPFSTWVLITFFNEIPRELDEAAYVDGAGIWQSFTRVSLPLAAPGLAAVATLSFIQSWGEFLMALVLTTSKDAQTLPIYLGRFITGWRIAWGPLAAAGLITMIPVIVFSLLMQRYLIRGLTFGAVKG</sequence>
<evidence type="ECO:0000259" key="8">
    <source>
        <dbReference type="PROSITE" id="PS50928"/>
    </source>
</evidence>
<dbReference type="Gene3D" id="1.10.3720.10">
    <property type="entry name" value="MetI-like"/>
    <property type="match status" value="1"/>
</dbReference>